<dbReference type="InterPro" id="IPR036196">
    <property type="entry name" value="Ptyr_pPase_sf"/>
</dbReference>
<keyword evidence="4" id="KW-0904">Protein phosphatase</keyword>
<dbReference type="AlphaFoldDB" id="A0AAE3N4Q0"/>
<evidence type="ECO:0000313" key="9">
    <source>
        <dbReference type="Proteomes" id="UP001212602"/>
    </source>
</evidence>
<dbReference type="RefSeq" id="WP_271426732.1">
    <property type="nucleotide sequence ID" value="NZ_JAQIPB010000001.1"/>
</dbReference>
<dbReference type="Proteomes" id="UP001212602">
    <property type="component" value="Unassembled WGS sequence"/>
</dbReference>
<evidence type="ECO:0000313" key="8">
    <source>
        <dbReference type="EMBL" id="MDA7415480.1"/>
    </source>
</evidence>
<evidence type="ECO:0000256" key="6">
    <source>
        <dbReference type="PIRSR" id="PIRSR617867-1"/>
    </source>
</evidence>
<comment type="catalytic activity">
    <reaction evidence="5">
        <text>O-phospho-L-tyrosyl-[protein] + H2O = L-tyrosyl-[protein] + phosphate</text>
        <dbReference type="Rhea" id="RHEA:10684"/>
        <dbReference type="Rhea" id="RHEA-COMP:10136"/>
        <dbReference type="Rhea" id="RHEA-COMP:20101"/>
        <dbReference type="ChEBI" id="CHEBI:15377"/>
        <dbReference type="ChEBI" id="CHEBI:43474"/>
        <dbReference type="ChEBI" id="CHEBI:46858"/>
        <dbReference type="ChEBI" id="CHEBI:61978"/>
        <dbReference type="EC" id="3.1.3.48"/>
    </reaction>
</comment>
<organism evidence="8 9">
    <name type="scientific">Xenophilus arseniciresistens</name>
    <dbReference type="NCBI Taxonomy" id="1283306"/>
    <lineage>
        <taxon>Bacteria</taxon>
        <taxon>Pseudomonadati</taxon>
        <taxon>Pseudomonadota</taxon>
        <taxon>Betaproteobacteria</taxon>
        <taxon>Burkholderiales</taxon>
        <taxon>Comamonadaceae</taxon>
        <taxon>Xenophilus</taxon>
    </lineage>
</organism>
<accession>A0AAE3N4Q0</accession>
<keyword evidence="9" id="KW-1185">Reference proteome</keyword>
<dbReference type="InterPro" id="IPR050438">
    <property type="entry name" value="LMW_PTPase"/>
</dbReference>
<evidence type="ECO:0000256" key="3">
    <source>
        <dbReference type="ARBA" id="ARBA00022801"/>
    </source>
</evidence>
<dbReference type="EMBL" id="JAQIPB010000001">
    <property type="protein sequence ID" value="MDA7415480.1"/>
    <property type="molecule type" value="Genomic_DNA"/>
</dbReference>
<dbReference type="PANTHER" id="PTHR11717">
    <property type="entry name" value="LOW MOLECULAR WEIGHT PROTEIN TYROSINE PHOSPHATASE"/>
    <property type="match status" value="1"/>
</dbReference>
<dbReference type="Gene3D" id="3.40.50.2300">
    <property type="match status" value="1"/>
</dbReference>
<reference evidence="8" key="1">
    <citation type="submission" date="2023-01" db="EMBL/GenBank/DDBJ databases">
        <title>Xenophilus mangrovi sp. nov., isolated from soil of Mangrove nature reserve.</title>
        <authorList>
            <person name="Xu S."/>
            <person name="Liu Z."/>
            <person name="Xu Y."/>
        </authorList>
    </citation>
    <scope>NUCLEOTIDE SEQUENCE</scope>
    <source>
        <strain evidence="8">YW8</strain>
    </source>
</reference>
<evidence type="ECO:0000256" key="2">
    <source>
        <dbReference type="ARBA" id="ARBA00013064"/>
    </source>
</evidence>
<dbReference type="InterPro" id="IPR017867">
    <property type="entry name" value="Tyr_phospatase_low_mol_wt"/>
</dbReference>
<gene>
    <name evidence="8" type="ORF">PGB34_03810</name>
</gene>
<evidence type="ECO:0000259" key="7">
    <source>
        <dbReference type="SMART" id="SM00226"/>
    </source>
</evidence>
<dbReference type="Pfam" id="PF01451">
    <property type="entry name" value="LMWPc"/>
    <property type="match status" value="1"/>
</dbReference>
<feature type="domain" description="Phosphotyrosine protein phosphatase I" evidence="7">
    <location>
        <begin position="2"/>
        <end position="139"/>
    </location>
</feature>
<dbReference type="CDD" id="cd16343">
    <property type="entry name" value="LMWPTP"/>
    <property type="match status" value="1"/>
</dbReference>
<feature type="active site" description="Proton donor" evidence="6">
    <location>
        <position position="113"/>
    </location>
</feature>
<sequence>MKSILVVCIGNICRSPMGQVLLADALPHMDVSSAGLGALVGNPADPIAAELMTARGLDVGAHRARQINQAMCLQSDLILVMDDEQRRHVEARYPFAMGKVFRLGDAARINIPDPYRRGRSAFEQALQMIDAGAQAWAERIRRIQQ</sequence>
<evidence type="ECO:0000256" key="1">
    <source>
        <dbReference type="ARBA" id="ARBA00011063"/>
    </source>
</evidence>
<keyword evidence="3" id="KW-0378">Hydrolase</keyword>
<proteinExistence type="inferred from homology"/>
<dbReference type="PRINTS" id="PR00719">
    <property type="entry name" value="LMWPTPASE"/>
</dbReference>
<protein>
    <recommendedName>
        <fullName evidence="2">protein-tyrosine-phosphatase</fullName>
        <ecNumber evidence="2">3.1.3.48</ecNumber>
    </recommendedName>
</protein>
<dbReference type="GO" id="GO:0004725">
    <property type="term" value="F:protein tyrosine phosphatase activity"/>
    <property type="evidence" value="ECO:0007669"/>
    <property type="project" value="UniProtKB-EC"/>
</dbReference>
<feature type="active site" evidence="6">
    <location>
        <position position="14"/>
    </location>
</feature>
<evidence type="ECO:0000256" key="5">
    <source>
        <dbReference type="ARBA" id="ARBA00051722"/>
    </source>
</evidence>
<evidence type="ECO:0000256" key="4">
    <source>
        <dbReference type="ARBA" id="ARBA00022912"/>
    </source>
</evidence>
<comment type="similarity">
    <text evidence="1">Belongs to the low molecular weight phosphotyrosine protein phosphatase family.</text>
</comment>
<dbReference type="PANTHER" id="PTHR11717:SF31">
    <property type="entry name" value="LOW MOLECULAR WEIGHT PROTEIN-TYROSINE-PHOSPHATASE ETP-RELATED"/>
    <property type="match status" value="1"/>
</dbReference>
<dbReference type="SMART" id="SM00226">
    <property type="entry name" value="LMWPc"/>
    <property type="match status" value="1"/>
</dbReference>
<name>A0AAE3N4Q0_9BURK</name>
<comment type="caution">
    <text evidence="8">The sequence shown here is derived from an EMBL/GenBank/DDBJ whole genome shotgun (WGS) entry which is preliminary data.</text>
</comment>
<feature type="active site" description="Nucleophile" evidence="6">
    <location>
        <position position="8"/>
    </location>
</feature>
<dbReference type="EC" id="3.1.3.48" evidence="2"/>
<dbReference type="InterPro" id="IPR023485">
    <property type="entry name" value="Ptyr_pPase"/>
</dbReference>
<dbReference type="SUPFAM" id="SSF52788">
    <property type="entry name" value="Phosphotyrosine protein phosphatases I"/>
    <property type="match status" value="1"/>
</dbReference>